<sequence>MILRSIVGVGAVAMAGVLTFASAAHADNPVHLLYTFDECRTPVVDCASRIRDHSGHGNTGVVHAAVPGGALRTVAAGRGLGAHLSGALIRLDSTADDEAFNPGTRSFTYGAKVKMDTAFTTDANFLQRGRYSETTNQWKLQLDAGRQGCVVKGDQGRVMVFAPVDLVADGRWHTVACVVTPRSITYVVDGRTHSAPNTTGSVTFADTELLHVGGVFNADGTINDPFPAPFDDVFFGTWGD</sequence>
<protein>
    <recommendedName>
        <fullName evidence="2">Laminin G domain-containing protein</fullName>
    </recommendedName>
</protein>
<dbReference type="Gene3D" id="2.60.120.200">
    <property type="match status" value="1"/>
</dbReference>
<dbReference type="EMBL" id="JABVEC010000021">
    <property type="protein sequence ID" value="MBC6468758.1"/>
    <property type="molecule type" value="Genomic_DNA"/>
</dbReference>
<gene>
    <name evidence="3" type="ORF">HKK74_25145</name>
</gene>
<dbReference type="InterPro" id="IPR013320">
    <property type="entry name" value="ConA-like_dom_sf"/>
</dbReference>
<proteinExistence type="predicted"/>
<dbReference type="RefSeq" id="WP_187245808.1">
    <property type="nucleotide sequence ID" value="NZ_BAAAOK010000035.1"/>
</dbReference>
<feature type="signal peptide" evidence="1">
    <location>
        <begin position="1"/>
        <end position="26"/>
    </location>
</feature>
<organism evidence="3 4">
    <name type="scientific">Actinomadura alba</name>
    <dbReference type="NCBI Taxonomy" id="406431"/>
    <lineage>
        <taxon>Bacteria</taxon>
        <taxon>Bacillati</taxon>
        <taxon>Actinomycetota</taxon>
        <taxon>Actinomycetes</taxon>
        <taxon>Streptosporangiales</taxon>
        <taxon>Thermomonosporaceae</taxon>
        <taxon>Actinomadura</taxon>
    </lineage>
</organism>
<dbReference type="Proteomes" id="UP000805614">
    <property type="component" value="Unassembled WGS sequence"/>
</dbReference>
<evidence type="ECO:0000313" key="4">
    <source>
        <dbReference type="Proteomes" id="UP000805614"/>
    </source>
</evidence>
<evidence type="ECO:0000256" key="1">
    <source>
        <dbReference type="SAM" id="SignalP"/>
    </source>
</evidence>
<accession>A0ABR7LV86</accession>
<reference evidence="3 4" key="1">
    <citation type="submission" date="2020-06" db="EMBL/GenBank/DDBJ databases">
        <title>Actinomadura xiongansis sp. nov., isolated from soil of Baiyangdian.</title>
        <authorList>
            <person name="Zhang X."/>
        </authorList>
    </citation>
    <scope>NUCLEOTIDE SEQUENCE [LARGE SCALE GENOMIC DNA]</scope>
    <source>
        <strain evidence="3 4">HBUM206468</strain>
    </source>
</reference>
<comment type="caution">
    <text evidence="3">The sequence shown here is derived from an EMBL/GenBank/DDBJ whole genome shotgun (WGS) entry which is preliminary data.</text>
</comment>
<evidence type="ECO:0000259" key="2">
    <source>
        <dbReference type="Pfam" id="PF02210"/>
    </source>
</evidence>
<dbReference type="SUPFAM" id="SSF49899">
    <property type="entry name" value="Concanavalin A-like lectins/glucanases"/>
    <property type="match status" value="1"/>
</dbReference>
<keyword evidence="1" id="KW-0732">Signal</keyword>
<evidence type="ECO:0000313" key="3">
    <source>
        <dbReference type="EMBL" id="MBC6468758.1"/>
    </source>
</evidence>
<keyword evidence="4" id="KW-1185">Reference proteome</keyword>
<dbReference type="Pfam" id="PF02210">
    <property type="entry name" value="Laminin_G_2"/>
    <property type="match status" value="1"/>
</dbReference>
<name>A0ABR7LV86_9ACTN</name>
<feature type="chain" id="PRO_5046500758" description="Laminin G domain-containing protein" evidence="1">
    <location>
        <begin position="27"/>
        <end position="240"/>
    </location>
</feature>
<dbReference type="InterPro" id="IPR001791">
    <property type="entry name" value="Laminin_G"/>
</dbReference>
<feature type="domain" description="Laminin G" evidence="2">
    <location>
        <begin position="129"/>
        <end position="221"/>
    </location>
</feature>